<reference evidence="1 2" key="1">
    <citation type="submission" date="2015-09" db="EMBL/GenBank/DDBJ databases">
        <title>Trachymyrmex zeteki WGS genome.</title>
        <authorList>
            <person name="Nygaard S."/>
            <person name="Hu H."/>
            <person name="Boomsma J."/>
            <person name="Zhang G."/>
        </authorList>
    </citation>
    <scope>NUCLEOTIDE SEQUENCE [LARGE SCALE GENOMIC DNA]</scope>
    <source>
        <strain evidence="1">Tzet28-1</strain>
        <tissue evidence="1">Whole body</tissue>
    </source>
</reference>
<evidence type="ECO:0000313" key="2">
    <source>
        <dbReference type="Proteomes" id="UP000075809"/>
    </source>
</evidence>
<protein>
    <submittedName>
        <fullName evidence="1">Uncharacterized protein</fullName>
    </submittedName>
</protein>
<proteinExistence type="predicted"/>
<organism evidence="1 2">
    <name type="scientific">Mycetomoellerius zeteki</name>
    <dbReference type="NCBI Taxonomy" id="64791"/>
    <lineage>
        <taxon>Eukaryota</taxon>
        <taxon>Metazoa</taxon>
        <taxon>Ecdysozoa</taxon>
        <taxon>Arthropoda</taxon>
        <taxon>Hexapoda</taxon>
        <taxon>Insecta</taxon>
        <taxon>Pterygota</taxon>
        <taxon>Neoptera</taxon>
        <taxon>Endopterygota</taxon>
        <taxon>Hymenoptera</taxon>
        <taxon>Apocrita</taxon>
        <taxon>Aculeata</taxon>
        <taxon>Formicoidea</taxon>
        <taxon>Formicidae</taxon>
        <taxon>Myrmicinae</taxon>
        <taxon>Mycetomoellerius</taxon>
    </lineage>
</organism>
<gene>
    <name evidence="1" type="ORF">ALC60_07733</name>
</gene>
<dbReference type="AlphaFoldDB" id="A0A151WYZ6"/>
<dbReference type="Proteomes" id="UP000075809">
    <property type="component" value="Unassembled WGS sequence"/>
</dbReference>
<evidence type="ECO:0000313" key="1">
    <source>
        <dbReference type="EMBL" id="KYQ53006.1"/>
    </source>
</evidence>
<accession>A0A151WYZ6</accession>
<keyword evidence="2" id="KW-1185">Reference proteome</keyword>
<sequence length="70" mass="7764">KKNFFRNNVALASSASFLTVETSRRRAMIGIDIVDTTRSDNAPRVHLSLEVFARSKHCGLASRNGRSTVE</sequence>
<name>A0A151WYZ6_9HYME</name>
<dbReference type="EMBL" id="KQ982649">
    <property type="protein sequence ID" value="KYQ53006.1"/>
    <property type="molecule type" value="Genomic_DNA"/>
</dbReference>
<feature type="non-terminal residue" evidence="1">
    <location>
        <position position="1"/>
    </location>
</feature>